<evidence type="ECO:0000256" key="6">
    <source>
        <dbReference type="ARBA" id="ARBA00022989"/>
    </source>
</evidence>
<evidence type="ECO:0000256" key="1">
    <source>
        <dbReference type="ARBA" id="ARBA00004370"/>
    </source>
</evidence>
<comment type="subcellular location">
    <subcellularLocation>
        <location evidence="1">Membrane</location>
    </subcellularLocation>
</comment>
<evidence type="ECO:0000256" key="7">
    <source>
        <dbReference type="ARBA" id="ARBA00023004"/>
    </source>
</evidence>
<dbReference type="PROSITE" id="PS51007">
    <property type="entry name" value="CYTC"/>
    <property type="match status" value="1"/>
</dbReference>
<evidence type="ECO:0000256" key="9">
    <source>
        <dbReference type="PROSITE-ProRule" id="PRU00433"/>
    </source>
</evidence>
<name>A0ABP7SHZ9_9SPHN</name>
<sequence length="311" mass="34314">MVRIIGFFVGLGFVTMLLVAFFTDAKNAIQNPSVETAEEQFHLKPEPMKLASDGPLGKFDRAQLQRGFQVYKEVCAACHSLKYVSFYQLSDLGYSEAEVKAIANQWAIEVPTVNPDTGEAATRKALVSDRFPSPYANETAARAANNNALPPDLSLITEARDGGANYVHSLLTGYRDPKTYRNEKGEALPAANQPGTGLHFNPWFANLNIAMPAPLVSDGQVTFADGTKPTVEQMSRDVAAFLVWTAEPNLEARHRTGWTVMIFLLIATILAYMAYRNIWANAKREVSIRGPLEPAFRERMDEQKADRGIAG</sequence>
<evidence type="ECO:0000256" key="4">
    <source>
        <dbReference type="ARBA" id="ARBA00022692"/>
    </source>
</evidence>
<evidence type="ECO:0000256" key="2">
    <source>
        <dbReference type="ARBA" id="ARBA00016165"/>
    </source>
</evidence>
<evidence type="ECO:0000256" key="10">
    <source>
        <dbReference type="SAM" id="Phobius"/>
    </source>
</evidence>
<dbReference type="InterPro" id="IPR009056">
    <property type="entry name" value="Cyt_c-like_dom"/>
</dbReference>
<dbReference type="PANTHER" id="PTHR10266:SF3">
    <property type="entry name" value="CYTOCHROME C1, HEME PROTEIN, MITOCHONDRIAL"/>
    <property type="match status" value="1"/>
</dbReference>
<organism evidence="12 13">
    <name type="scientific">Sphingomonas swuensis</name>
    <dbReference type="NCBI Taxonomy" id="977800"/>
    <lineage>
        <taxon>Bacteria</taxon>
        <taxon>Pseudomonadati</taxon>
        <taxon>Pseudomonadota</taxon>
        <taxon>Alphaproteobacteria</taxon>
        <taxon>Sphingomonadales</taxon>
        <taxon>Sphingomonadaceae</taxon>
        <taxon>Sphingomonas</taxon>
    </lineage>
</organism>
<keyword evidence="13" id="KW-1185">Reference proteome</keyword>
<keyword evidence="7 9" id="KW-0408">Iron</keyword>
<dbReference type="EMBL" id="BAABBQ010000001">
    <property type="protein sequence ID" value="GAA4011921.1"/>
    <property type="molecule type" value="Genomic_DNA"/>
</dbReference>
<dbReference type="RefSeq" id="WP_344706008.1">
    <property type="nucleotide sequence ID" value="NZ_BAABBQ010000001.1"/>
</dbReference>
<evidence type="ECO:0000256" key="8">
    <source>
        <dbReference type="ARBA" id="ARBA00023136"/>
    </source>
</evidence>
<feature type="domain" description="Cytochrome c" evidence="11">
    <location>
        <begin position="62"/>
        <end position="171"/>
    </location>
</feature>
<dbReference type="Pfam" id="PF02167">
    <property type="entry name" value="Cytochrom_C1"/>
    <property type="match status" value="1"/>
</dbReference>
<proteinExistence type="predicted"/>
<dbReference type="InterPro" id="IPR002326">
    <property type="entry name" value="Cyt_c1"/>
</dbReference>
<keyword evidence="5 9" id="KW-0479">Metal-binding</keyword>
<evidence type="ECO:0000256" key="5">
    <source>
        <dbReference type="ARBA" id="ARBA00022723"/>
    </source>
</evidence>
<protein>
    <recommendedName>
        <fullName evidence="2">Cytochrome c1</fullName>
    </recommendedName>
</protein>
<evidence type="ECO:0000256" key="3">
    <source>
        <dbReference type="ARBA" id="ARBA00022617"/>
    </source>
</evidence>
<evidence type="ECO:0000259" key="11">
    <source>
        <dbReference type="PROSITE" id="PS51007"/>
    </source>
</evidence>
<dbReference type="PANTHER" id="PTHR10266">
    <property type="entry name" value="CYTOCHROME C1"/>
    <property type="match status" value="1"/>
</dbReference>
<dbReference type="Gene3D" id="1.10.760.10">
    <property type="entry name" value="Cytochrome c-like domain"/>
    <property type="match status" value="1"/>
</dbReference>
<accession>A0ABP7SHZ9</accession>
<dbReference type="Proteomes" id="UP001500235">
    <property type="component" value="Unassembled WGS sequence"/>
</dbReference>
<dbReference type="Gene3D" id="1.20.5.100">
    <property type="entry name" value="Cytochrome c1, transmembrane anchor, C-terminal"/>
    <property type="match status" value="1"/>
</dbReference>
<evidence type="ECO:0000313" key="12">
    <source>
        <dbReference type="EMBL" id="GAA4011921.1"/>
    </source>
</evidence>
<evidence type="ECO:0000313" key="13">
    <source>
        <dbReference type="Proteomes" id="UP001500235"/>
    </source>
</evidence>
<feature type="transmembrane region" description="Helical" evidence="10">
    <location>
        <begin position="257"/>
        <end position="275"/>
    </location>
</feature>
<keyword evidence="3 9" id="KW-0349">Heme</keyword>
<keyword evidence="8 10" id="KW-0472">Membrane</keyword>
<keyword evidence="4 10" id="KW-0812">Transmembrane</keyword>
<dbReference type="PRINTS" id="PR00603">
    <property type="entry name" value="CYTOCHROMEC1"/>
</dbReference>
<gene>
    <name evidence="12" type="ORF">GCM10022280_07060</name>
</gene>
<dbReference type="InterPro" id="IPR036909">
    <property type="entry name" value="Cyt_c-like_dom_sf"/>
</dbReference>
<dbReference type="SUPFAM" id="SSF46626">
    <property type="entry name" value="Cytochrome c"/>
    <property type="match status" value="1"/>
</dbReference>
<reference evidence="13" key="1">
    <citation type="journal article" date="2019" name="Int. J. Syst. Evol. Microbiol.">
        <title>The Global Catalogue of Microorganisms (GCM) 10K type strain sequencing project: providing services to taxonomists for standard genome sequencing and annotation.</title>
        <authorList>
            <consortium name="The Broad Institute Genomics Platform"/>
            <consortium name="The Broad Institute Genome Sequencing Center for Infectious Disease"/>
            <person name="Wu L."/>
            <person name="Ma J."/>
        </authorList>
    </citation>
    <scope>NUCLEOTIDE SEQUENCE [LARGE SCALE GENOMIC DNA]</scope>
    <source>
        <strain evidence="13">JCM 17563</strain>
    </source>
</reference>
<keyword evidence="6 10" id="KW-1133">Transmembrane helix</keyword>
<comment type="caution">
    <text evidence="12">The sequence shown here is derived from an EMBL/GenBank/DDBJ whole genome shotgun (WGS) entry which is preliminary data.</text>
</comment>